<protein>
    <submittedName>
        <fullName evidence="1">Uncharacterized protein</fullName>
    </submittedName>
</protein>
<evidence type="ECO:0000313" key="1">
    <source>
        <dbReference type="EMBL" id="MDO1536999.1"/>
    </source>
</evidence>
<sequence length="79" mass="8329">MNMSESPFATQSAAMTALLATVAVIAGELGKAGLLDPDRFDASLDELLESTGEPSEVATEMRKAIVQMMKRAVRDGTAL</sequence>
<dbReference type="RefSeq" id="WP_301815232.1">
    <property type="nucleotide sequence ID" value="NZ_JAUJZH010000034.1"/>
</dbReference>
<gene>
    <name evidence="1" type="ORF">Q2T77_32510</name>
</gene>
<dbReference type="Proteomes" id="UP001169027">
    <property type="component" value="Unassembled WGS sequence"/>
</dbReference>
<organism evidence="1 2">
    <name type="scientific">Variovorax ginsengisoli</name>
    <dbReference type="NCBI Taxonomy" id="363844"/>
    <lineage>
        <taxon>Bacteria</taxon>
        <taxon>Pseudomonadati</taxon>
        <taxon>Pseudomonadota</taxon>
        <taxon>Betaproteobacteria</taxon>
        <taxon>Burkholderiales</taxon>
        <taxon>Comamonadaceae</taxon>
        <taxon>Variovorax</taxon>
    </lineage>
</organism>
<dbReference type="EMBL" id="JAUKVY010000034">
    <property type="protein sequence ID" value="MDO1536999.1"/>
    <property type="molecule type" value="Genomic_DNA"/>
</dbReference>
<accession>A0ABT8SDK6</accession>
<comment type="caution">
    <text evidence="1">The sequence shown here is derived from an EMBL/GenBank/DDBJ whole genome shotgun (WGS) entry which is preliminary data.</text>
</comment>
<keyword evidence="2" id="KW-1185">Reference proteome</keyword>
<proteinExistence type="predicted"/>
<evidence type="ECO:0000313" key="2">
    <source>
        <dbReference type="Proteomes" id="UP001169027"/>
    </source>
</evidence>
<name>A0ABT8SDK6_9BURK</name>
<reference evidence="1" key="1">
    <citation type="submission" date="2023-06" db="EMBL/GenBank/DDBJ databases">
        <authorList>
            <person name="Jiang Y."/>
            <person name="Liu Q."/>
        </authorList>
    </citation>
    <scope>NUCLEOTIDE SEQUENCE</scope>
    <source>
        <strain evidence="1">CGMCC 1.12090</strain>
    </source>
</reference>